<evidence type="ECO:0000259" key="1">
    <source>
        <dbReference type="Pfam" id="PF05050"/>
    </source>
</evidence>
<dbReference type="InterPro" id="IPR006342">
    <property type="entry name" value="FkbM_mtfrase"/>
</dbReference>
<sequence>MIKAFLKKLRRRLLRKPYLRDPRFPAYWFARVLGGHPAQIVQIGSNDGKTGDPLYPLFQRYPAWRGLLVEPLPATFARLQENYPDRERFQLANVAINDGTALPFYYVDPRAKTDLPDLPYWYEQLGSFYRGHIEKELDGVLTPYVRTTTVEGITLADLLARHNIAGIDLLHIDTEGYDWKILGQLDLSRYAPTFILYEAQHLAAEELAAAAAFLAPQYRVFQTSIDHLAVHRKLGEKLLGEMAARMPAVE</sequence>
<dbReference type="EMBL" id="JACSIT010000091">
    <property type="protein sequence ID" value="MBC6994129.1"/>
    <property type="molecule type" value="Genomic_DNA"/>
</dbReference>
<dbReference type="RefSeq" id="WP_187466215.1">
    <property type="nucleotide sequence ID" value="NZ_JACSIT010000091.1"/>
</dbReference>
<reference evidence="2" key="1">
    <citation type="submission" date="2020-08" db="EMBL/GenBank/DDBJ databases">
        <title>Lewinella bacteria from marine environments.</title>
        <authorList>
            <person name="Zhong Y."/>
        </authorList>
    </citation>
    <scope>NUCLEOTIDE SEQUENCE</scope>
    <source>
        <strain evidence="2">KCTC 42187</strain>
    </source>
</reference>
<gene>
    <name evidence="2" type="ORF">H9S92_08150</name>
</gene>
<accession>A0A923PMQ6</accession>
<keyword evidence="3" id="KW-1185">Reference proteome</keyword>
<proteinExistence type="predicted"/>
<dbReference type="Gene3D" id="3.40.50.150">
    <property type="entry name" value="Vaccinia Virus protein VP39"/>
    <property type="match status" value="1"/>
</dbReference>
<keyword evidence="2" id="KW-0489">Methyltransferase</keyword>
<dbReference type="AlphaFoldDB" id="A0A923PMQ6"/>
<dbReference type="SUPFAM" id="SSF53335">
    <property type="entry name" value="S-adenosyl-L-methionine-dependent methyltransferases"/>
    <property type="match status" value="1"/>
</dbReference>
<dbReference type="Proteomes" id="UP000650081">
    <property type="component" value="Unassembled WGS sequence"/>
</dbReference>
<evidence type="ECO:0000313" key="2">
    <source>
        <dbReference type="EMBL" id="MBC6994129.1"/>
    </source>
</evidence>
<feature type="domain" description="Methyltransferase FkbM" evidence="1">
    <location>
        <begin position="42"/>
        <end position="207"/>
    </location>
</feature>
<dbReference type="InterPro" id="IPR029063">
    <property type="entry name" value="SAM-dependent_MTases_sf"/>
</dbReference>
<evidence type="ECO:0000313" key="3">
    <source>
        <dbReference type="Proteomes" id="UP000650081"/>
    </source>
</evidence>
<dbReference type="NCBIfam" id="TIGR01444">
    <property type="entry name" value="fkbM_fam"/>
    <property type="match status" value="1"/>
</dbReference>
<dbReference type="Pfam" id="PF05050">
    <property type="entry name" value="Methyltransf_21"/>
    <property type="match status" value="1"/>
</dbReference>
<protein>
    <submittedName>
        <fullName evidence="2">FkbM family methyltransferase</fullName>
    </submittedName>
</protein>
<comment type="caution">
    <text evidence="2">The sequence shown here is derived from an EMBL/GenBank/DDBJ whole genome shotgun (WGS) entry which is preliminary data.</text>
</comment>
<name>A0A923PMQ6_9BACT</name>
<dbReference type="GO" id="GO:0008168">
    <property type="term" value="F:methyltransferase activity"/>
    <property type="evidence" value="ECO:0007669"/>
    <property type="project" value="UniProtKB-KW"/>
</dbReference>
<dbReference type="GO" id="GO:0032259">
    <property type="term" value="P:methylation"/>
    <property type="evidence" value="ECO:0007669"/>
    <property type="project" value="UniProtKB-KW"/>
</dbReference>
<organism evidence="2 3">
    <name type="scientific">Neolewinella lacunae</name>
    <dbReference type="NCBI Taxonomy" id="1517758"/>
    <lineage>
        <taxon>Bacteria</taxon>
        <taxon>Pseudomonadati</taxon>
        <taxon>Bacteroidota</taxon>
        <taxon>Saprospiria</taxon>
        <taxon>Saprospirales</taxon>
        <taxon>Lewinellaceae</taxon>
        <taxon>Neolewinella</taxon>
    </lineage>
</organism>
<keyword evidence="2" id="KW-0808">Transferase</keyword>